<comment type="caution">
    <text evidence="2">The sequence shown here is derived from an EMBL/GenBank/DDBJ whole genome shotgun (WGS) entry which is preliminary data.</text>
</comment>
<dbReference type="Proteomes" id="UP000636479">
    <property type="component" value="Unassembled WGS sequence"/>
</dbReference>
<feature type="compositionally biased region" description="Basic and acidic residues" evidence="1">
    <location>
        <begin position="29"/>
        <end position="45"/>
    </location>
</feature>
<keyword evidence="3" id="KW-1185">Reference proteome</keyword>
<name>A0A8H6TDX6_9AGAR</name>
<organism evidence="2 3">
    <name type="scientific">Mycena indigotica</name>
    <dbReference type="NCBI Taxonomy" id="2126181"/>
    <lineage>
        <taxon>Eukaryota</taxon>
        <taxon>Fungi</taxon>
        <taxon>Dikarya</taxon>
        <taxon>Basidiomycota</taxon>
        <taxon>Agaricomycotina</taxon>
        <taxon>Agaricomycetes</taxon>
        <taxon>Agaricomycetidae</taxon>
        <taxon>Agaricales</taxon>
        <taxon>Marasmiineae</taxon>
        <taxon>Mycenaceae</taxon>
        <taxon>Mycena</taxon>
    </lineage>
</organism>
<proteinExistence type="predicted"/>
<evidence type="ECO:0000313" key="3">
    <source>
        <dbReference type="Proteomes" id="UP000636479"/>
    </source>
</evidence>
<dbReference type="EMBL" id="JACAZF010000001">
    <property type="protein sequence ID" value="KAF7314966.1"/>
    <property type="molecule type" value="Genomic_DNA"/>
</dbReference>
<sequence length="118" mass="13221">MTVNRKTGRGKQAKKFLDQTSALGLAELIGEKQEQKSQKKAEKHAQVASAQPQSRTAPRMSESRAKMKRTKAIIASQLLETKKARKKRRKQQHQSSEPDDGGPTTSLPPTRRRVAFVE</sequence>
<reference evidence="2" key="1">
    <citation type="submission" date="2020-05" db="EMBL/GenBank/DDBJ databases">
        <title>Mycena genomes resolve the evolution of fungal bioluminescence.</title>
        <authorList>
            <person name="Tsai I.J."/>
        </authorList>
    </citation>
    <scope>NUCLEOTIDE SEQUENCE</scope>
    <source>
        <strain evidence="2">171206Taipei</strain>
    </source>
</reference>
<gene>
    <name evidence="2" type="ORF">MIND_00010700</name>
</gene>
<feature type="region of interest" description="Disordered" evidence="1">
    <location>
        <begin position="29"/>
        <end position="118"/>
    </location>
</feature>
<accession>A0A8H6TDX6</accession>
<dbReference type="RefSeq" id="XP_037224989.1">
    <property type="nucleotide sequence ID" value="XM_037357079.1"/>
</dbReference>
<feature type="compositionally biased region" description="Basic residues" evidence="1">
    <location>
        <begin position="83"/>
        <end position="92"/>
    </location>
</feature>
<dbReference type="AlphaFoldDB" id="A0A8H6TDX6"/>
<protein>
    <submittedName>
        <fullName evidence="2">Uncharacterized protein</fullName>
    </submittedName>
</protein>
<dbReference type="OrthoDB" id="2620452at2759"/>
<dbReference type="GeneID" id="59339595"/>
<evidence type="ECO:0000256" key="1">
    <source>
        <dbReference type="SAM" id="MobiDB-lite"/>
    </source>
</evidence>
<evidence type="ECO:0000313" key="2">
    <source>
        <dbReference type="EMBL" id="KAF7314966.1"/>
    </source>
</evidence>